<organism evidence="1 2">
    <name type="scientific">Metabacillus arenae</name>
    <dbReference type="NCBI Taxonomy" id="2771434"/>
    <lineage>
        <taxon>Bacteria</taxon>
        <taxon>Bacillati</taxon>
        <taxon>Bacillota</taxon>
        <taxon>Bacilli</taxon>
        <taxon>Bacillales</taxon>
        <taxon>Bacillaceae</taxon>
        <taxon>Metabacillus</taxon>
    </lineage>
</organism>
<accession>A0A926RZX4</accession>
<protein>
    <submittedName>
        <fullName evidence="1">Uncharacterized protein</fullName>
    </submittedName>
</protein>
<dbReference type="RefSeq" id="WP_191156168.1">
    <property type="nucleotide sequence ID" value="NZ_JACXAI010000004.1"/>
</dbReference>
<evidence type="ECO:0000313" key="2">
    <source>
        <dbReference type="Proteomes" id="UP000626844"/>
    </source>
</evidence>
<gene>
    <name evidence="1" type="ORF">IC621_04460</name>
</gene>
<reference evidence="1" key="1">
    <citation type="submission" date="2020-09" db="EMBL/GenBank/DDBJ databases">
        <title>A novel bacterium of genus Bacillus, isolated from South China Sea.</title>
        <authorList>
            <person name="Huang H."/>
            <person name="Mo K."/>
            <person name="Hu Y."/>
        </authorList>
    </citation>
    <scope>NUCLEOTIDE SEQUENCE</scope>
    <source>
        <strain evidence="1">IB182487</strain>
    </source>
</reference>
<sequence>MERLSWLLPGLVDSHSDAIEMEMEPRPSSTFPIEVSFYELEKKLIGKGITTIYHSLSLLEENAKKYVRRNRTVLSTIEAINHLSLGQHLIRAF</sequence>
<dbReference type="EMBL" id="JACXAI010000004">
    <property type="protein sequence ID" value="MBD1379474.1"/>
    <property type="molecule type" value="Genomic_DNA"/>
</dbReference>
<dbReference type="Proteomes" id="UP000626844">
    <property type="component" value="Unassembled WGS sequence"/>
</dbReference>
<dbReference type="AlphaFoldDB" id="A0A926RZX4"/>
<keyword evidence="2" id="KW-1185">Reference proteome</keyword>
<evidence type="ECO:0000313" key="1">
    <source>
        <dbReference type="EMBL" id="MBD1379474.1"/>
    </source>
</evidence>
<proteinExistence type="predicted"/>
<comment type="caution">
    <text evidence="1">The sequence shown here is derived from an EMBL/GenBank/DDBJ whole genome shotgun (WGS) entry which is preliminary data.</text>
</comment>
<name>A0A926RZX4_9BACI</name>